<dbReference type="PANTHER" id="PTHR23188">
    <property type="entry name" value="RNA POLYMERASE II-ASSOCIATED FACTOR 1 HOMOLOG"/>
    <property type="match status" value="1"/>
</dbReference>
<sequence length="314" mass="36140">MAANELDKTKKEDEQDNQFICRIVYKNDMPGPSLDCKFLPCGKDILEYTLDPVSYPEQESCFLHHFRGLHSLFDVDLVNHLVYEKPPRNVQQMDPRDAPLLADTDALHCGNGKPESSPAQESAQMLAKERIPPPLPRPGLQRPPAEPKVLKSLQAISLEQQRQMIDRTFEEIKQPVYRHPTNPRSDARPVSILPIFPDSNFQSFNFIQIQFDVAPNDNSQNLIKDCGNYLVNFNPIQQSDQTGEQIYLSDQRYSEEKTAENAELEECFILKERDGCLYYVGVEKHMKLRRELPRPQAMANKCLLQVKRVPMETK</sequence>
<protein>
    <recommendedName>
        <fullName evidence="3">RNA polymerase II-associated factor 1 homolog</fullName>
    </recommendedName>
</protein>
<dbReference type="Proteomes" id="UP001652680">
    <property type="component" value="Unassembled WGS sequence"/>
</dbReference>
<dbReference type="RefSeq" id="XP_044315654.1">
    <property type="nucleotide sequence ID" value="XM_044459719.1"/>
</dbReference>
<dbReference type="GeneID" id="108042445"/>
<dbReference type="EnsemblMetazoa" id="XM_044459719.1">
    <property type="protein sequence ID" value="XP_044315654.1"/>
    <property type="gene ID" value="LOC108042445"/>
</dbReference>
<evidence type="ECO:0000256" key="4">
    <source>
        <dbReference type="ARBA" id="ARBA00023242"/>
    </source>
</evidence>
<accession>A0ABM5JA02</accession>
<evidence type="ECO:0000256" key="2">
    <source>
        <dbReference type="ARBA" id="ARBA00007560"/>
    </source>
</evidence>
<comment type="similarity">
    <text evidence="2">Belongs to the PAF1 family.</text>
</comment>
<reference evidence="6" key="2">
    <citation type="submission" date="2025-05" db="UniProtKB">
        <authorList>
            <consortium name="EnsemblMetazoa"/>
        </authorList>
    </citation>
    <scope>IDENTIFICATION</scope>
</reference>
<evidence type="ECO:0000256" key="5">
    <source>
        <dbReference type="SAM" id="MobiDB-lite"/>
    </source>
</evidence>
<keyword evidence="7" id="KW-1185">Reference proteome</keyword>
<evidence type="ECO:0000256" key="1">
    <source>
        <dbReference type="ARBA" id="ARBA00004123"/>
    </source>
</evidence>
<evidence type="ECO:0000313" key="7">
    <source>
        <dbReference type="Proteomes" id="UP001652680"/>
    </source>
</evidence>
<name>A0ABM5JA02_DRORH</name>
<evidence type="ECO:0000256" key="3">
    <source>
        <dbReference type="ARBA" id="ARBA00020462"/>
    </source>
</evidence>
<proteinExistence type="inferred from homology"/>
<organism evidence="6 7">
    <name type="scientific">Drosophila rhopaloa</name>
    <name type="common">Fruit fly</name>
    <dbReference type="NCBI Taxonomy" id="1041015"/>
    <lineage>
        <taxon>Eukaryota</taxon>
        <taxon>Metazoa</taxon>
        <taxon>Ecdysozoa</taxon>
        <taxon>Arthropoda</taxon>
        <taxon>Hexapoda</taxon>
        <taxon>Insecta</taxon>
        <taxon>Pterygota</taxon>
        <taxon>Neoptera</taxon>
        <taxon>Endopterygota</taxon>
        <taxon>Diptera</taxon>
        <taxon>Brachycera</taxon>
        <taxon>Muscomorpha</taxon>
        <taxon>Ephydroidea</taxon>
        <taxon>Drosophilidae</taxon>
        <taxon>Drosophila</taxon>
        <taxon>Sophophora</taxon>
    </lineage>
</organism>
<keyword evidence="4" id="KW-0539">Nucleus</keyword>
<dbReference type="InterPro" id="IPR007133">
    <property type="entry name" value="RNA_pol_II-assoc_Paf1"/>
</dbReference>
<comment type="subcellular location">
    <subcellularLocation>
        <location evidence="1">Nucleus</location>
    </subcellularLocation>
</comment>
<dbReference type="PANTHER" id="PTHR23188:SF12">
    <property type="entry name" value="RNA POLYMERASE II-ASSOCIATED FACTOR 1 HOMOLOG"/>
    <property type="match status" value="1"/>
</dbReference>
<feature type="region of interest" description="Disordered" evidence="5">
    <location>
        <begin position="102"/>
        <end position="126"/>
    </location>
</feature>
<evidence type="ECO:0000313" key="6">
    <source>
        <dbReference type="EnsemblMetazoa" id="XP_044315654.1"/>
    </source>
</evidence>
<reference evidence="7" key="1">
    <citation type="journal article" date="2021" name="Elife">
        <title>Highly contiguous assemblies of 101 drosophilid genomes.</title>
        <authorList>
            <person name="Kim B.Y."/>
            <person name="Wang J.R."/>
            <person name="Miller D.E."/>
            <person name="Barmina O."/>
            <person name="Delaney E."/>
            <person name="Thompson A."/>
            <person name="Comeault A.A."/>
            <person name="Peede D."/>
            <person name="D'Agostino E.R."/>
            <person name="Pelaez J."/>
            <person name="Aguilar J.M."/>
            <person name="Haji D."/>
            <person name="Matsunaga T."/>
            <person name="Armstrong E.E."/>
            <person name="Zych M."/>
            <person name="Ogawa Y."/>
            <person name="Stamenkovic-Radak M."/>
            <person name="Jelic M."/>
            <person name="Veselinovic M.S."/>
            <person name="Tanaskovic M."/>
            <person name="Eric P."/>
            <person name="Gao J.J."/>
            <person name="Katoh T.K."/>
            <person name="Toda M.J."/>
            <person name="Watabe H."/>
            <person name="Watada M."/>
            <person name="Davis J.S."/>
            <person name="Moyle L.C."/>
            <person name="Manoli G."/>
            <person name="Bertolini E."/>
            <person name="Kostal V."/>
            <person name="Hawley R.S."/>
            <person name="Takahashi A."/>
            <person name="Jones C.D."/>
            <person name="Price D.K."/>
            <person name="Whiteman N."/>
            <person name="Kopp A."/>
            <person name="Matute D.R."/>
            <person name="Petrov D.A."/>
        </authorList>
    </citation>
    <scope>NUCLEOTIDE SEQUENCE [LARGE SCALE GENOMIC DNA]</scope>
</reference>
<dbReference type="Pfam" id="PF03985">
    <property type="entry name" value="Paf1"/>
    <property type="match status" value="1"/>
</dbReference>